<evidence type="ECO:0000313" key="2">
    <source>
        <dbReference type="Proteomes" id="UP001060085"/>
    </source>
</evidence>
<gene>
    <name evidence="1" type="ORF">M9H77_30364</name>
</gene>
<comment type="caution">
    <text evidence="1">The sequence shown here is derived from an EMBL/GenBank/DDBJ whole genome shotgun (WGS) entry which is preliminary data.</text>
</comment>
<reference evidence="2" key="1">
    <citation type="journal article" date="2023" name="Nat. Plants">
        <title>Single-cell RNA sequencing provides a high-resolution roadmap for understanding the multicellular compartmentation of specialized metabolism.</title>
        <authorList>
            <person name="Sun S."/>
            <person name="Shen X."/>
            <person name="Li Y."/>
            <person name="Li Y."/>
            <person name="Wang S."/>
            <person name="Li R."/>
            <person name="Zhang H."/>
            <person name="Shen G."/>
            <person name="Guo B."/>
            <person name="Wei J."/>
            <person name="Xu J."/>
            <person name="St-Pierre B."/>
            <person name="Chen S."/>
            <person name="Sun C."/>
        </authorList>
    </citation>
    <scope>NUCLEOTIDE SEQUENCE [LARGE SCALE GENOMIC DNA]</scope>
</reference>
<sequence length="117" mass="12357">MSSTSQDLSATVGRTLKIILDPNLTGDGRVDLLLAVAQWQQPLIVSTSATTQPSPSPSLLIPYSLFCLFSVILLSPYTIATTTATTLSVATVTSRVASTRLAFGILASDMHKSSQET</sequence>
<proteinExistence type="predicted"/>
<organism evidence="1 2">
    <name type="scientific">Catharanthus roseus</name>
    <name type="common">Madagascar periwinkle</name>
    <name type="synonym">Vinca rosea</name>
    <dbReference type="NCBI Taxonomy" id="4058"/>
    <lineage>
        <taxon>Eukaryota</taxon>
        <taxon>Viridiplantae</taxon>
        <taxon>Streptophyta</taxon>
        <taxon>Embryophyta</taxon>
        <taxon>Tracheophyta</taxon>
        <taxon>Spermatophyta</taxon>
        <taxon>Magnoliopsida</taxon>
        <taxon>eudicotyledons</taxon>
        <taxon>Gunneridae</taxon>
        <taxon>Pentapetalae</taxon>
        <taxon>asterids</taxon>
        <taxon>lamiids</taxon>
        <taxon>Gentianales</taxon>
        <taxon>Apocynaceae</taxon>
        <taxon>Rauvolfioideae</taxon>
        <taxon>Vinceae</taxon>
        <taxon>Catharanthinae</taxon>
        <taxon>Catharanthus</taxon>
    </lineage>
</organism>
<name>A0ACB9ZZN2_CATRO</name>
<dbReference type="EMBL" id="CM044707">
    <property type="protein sequence ID" value="KAI5653177.1"/>
    <property type="molecule type" value="Genomic_DNA"/>
</dbReference>
<protein>
    <submittedName>
        <fullName evidence="1">Uncharacterized protein</fullName>
    </submittedName>
</protein>
<evidence type="ECO:0000313" key="1">
    <source>
        <dbReference type="EMBL" id="KAI5653177.1"/>
    </source>
</evidence>
<dbReference type="Proteomes" id="UP001060085">
    <property type="component" value="Linkage Group LG07"/>
</dbReference>
<accession>A0ACB9ZZN2</accession>
<keyword evidence="2" id="KW-1185">Reference proteome</keyword>